<keyword evidence="6 9" id="KW-0418">Kinase</keyword>
<keyword evidence="11" id="KW-1185">Reference proteome</keyword>
<comment type="catalytic activity">
    <reaction evidence="8 9">
        <text>D-gluconate + ATP = 6-phospho-D-gluconate + ADP + H(+)</text>
        <dbReference type="Rhea" id="RHEA:19433"/>
        <dbReference type="ChEBI" id="CHEBI:15378"/>
        <dbReference type="ChEBI" id="CHEBI:18391"/>
        <dbReference type="ChEBI" id="CHEBI:30616"/>
        <dbReference type="ChEBI" id="CHEBI:58759"/>
        <dbReference type="ChEBI" id="CHEBI:456216"/>
        <dbReference type="EC" id="2.7.1.12"/>
    </reaction>
</comment>
<comment type="caution">
    <text evidence="10">The sequence shown here is derived from an EMBL/GenBank/DDBJ whole genome shotgun (WGS) entry which is preliminary data.</text>
</comment>
<evidence type="ECO:0000256" key="1">
    <source>
        <dbReference type="ARBA" id="ARBA00004761"/>
    </source>
</evidence>
<comment type="similarity">
    <text evidence="2 9">Belongs to the gluconokinase GntK/GntV family.</text>
</comment>
<evidence type="ECO:0000256" key="4">
    <source>
        <dbReference type="ARBA" id="ARBA00022679"/>
    </source>
</evidence>
<dbReference type="InterPro" id="IPR027417">
    <property type="entry name" value="P-loop_NTPase"/>
</dbReference>
<dbReference type="Gene3D" id="3.40.50.300">
    <property type="entry name" value="P-loop containing nucleotide triphosphate hydrolases"/>
    <property type="match status" value="1"/>
</dbReference>
<evidence type="ECO:0000256" key="3">
    <source>
        <dbReference type="ARBA" id="ARBA00012054"/>
    </source>
</evidence>
<keyword evidence="7 9" id="KW-0067">ATP-binding</keyword>
<dbReference type="PANTHER" id="PTHR43442">
    <property type="entry name" value="GLUCONOKINASE-RELATED"/>
    <property type="match status" value="1"/>
</dbReference>
<organism evidence="10 11">
    <name type="scientific">Aminobacter ciceronei</name>
    <dbReference type="NCBI Taxonomy" id="150723"/>
    <lineage>
        <taxon>Bacteria</taxon>
        <taxon>Pseudomonadati</taxon>
        <taxon>Pseudomonadota</taxon>
        <taxon>Alphaproteobacteria</taxon>
        <taxon>Hyphomicrobiales</taxon>
        <taxon>Phyllobacteriaceae</taxon>
        <taxon>Aminobacter</taxon>
    </lineage>
</organism>
<comment type="pathway">
    <text evidence="1">Carbohydrate acid metabolism.</text>
</comment>
<dbReference type="GO" id="GO:0046316">
    <property type="term" value="F:gluconokinase activity"/>
    <property type="evidence" value="ECO:0007669"/>
    <property type="project" value="UniProtKB-EC"/>
</dbReference>
<keyword evidence="4 9" id="KW-0808">Transferase</keyword>
<evidence type="ECO:0000313" key="10">
    <source>
        <dbReference type="EMBL" id="MBA9022026.1"/>
    </source>
</evidence>
<dbReference type="NCBIfam" id="TIGR01313">
    <property type="entry name" value="therm_gnt_kin"/>
    <property type="match status" value="1"/>
</dbReference>
<evidence type="ECO:0000256" key="9">
    <source>
        <dbReference type="RuleBase" id="RU363066"/>
    </source>
</evidence>
<dbReference type="EC" id="2.7.1.12" evidence="3 9"/>
<evidence type="ECO:0000256" key="7">
    <source>
        <dbReference type="ARBA" id="ARBA00022840"/>
    </source>
</evidence>
<evidence type="ECO:0000256" key="2">
    <source>
        <dbReference type="ARBA" id="ARBA00008420"/>
    </source>
</evidence>
<keyword evidence="5 9" id="KW-0547">Nucleotide-binding</keyword>
<evidence type="ECO:0000256" key="5">
    <source>
        <dbReference type="ARBA" id="ARBA00022741"/>
    </source>
</evidence>
<accession>A0ABR6CBA9</accession>
<dbReference type="InterPro" id="IPR006001">
    <property type="entry name" value="Therm_gnt_kin"/>
</dbReference>
<proteinExistence type="inferred from homology"/>
<evidence type="ECO:0000256" key="8">
    <source>
        <dbReference type="ARBA" id="ARBA00048090"/>
    </source>
</evidence>
<evidence type="ECO:0000313" key="11">
    <source>
        <dbReference type="Proteomes" id="UP000587524"/>
    </source>
</evidence>
<reference evidence="10 11" key="1">
    <citation type="submission" date="2020-08" db="EMBL/GenBank/DDBJ databases">
        <title>Genomic Encyclopedia of Type Strains, Phase IV (KMG-IV): sequencing the most valuable type-strain genomes for metagenomic binning, comparative biology and taxonomic classification.</title>
        <authorList>
            <person name="Goeker M."/>
        </authorList>
    </citation>
    <scope>NUCLEOTIDE SEQUENCE [LARGE SCALE GENOMIC DNA]</scope>
    <source>
        <strain evidence="10 11">DSM 17455</strain>
    </source>
</reference>
<dbReference type="RefSeq" id="WP_154385775.1">
    <property type="nucleotide sequence ID" value="NZ_JACJHY010000020.1"/>
</dbReference>
<gene>
    <name evidence="10" type="ORF">HNQ97_004036</name>
</gene>
<dbReference type="EMBL" id="JACJHZ010000020">
    <property type="protein sequence ID" value="MBA9022026.1"/>
    <property type="molecule type" value="Genomic_DNA"/>
</dbReference>
<dbReference type="PANTHER" id="PTHR43442:SF3">
    <property type="entry name" value="GLUCONOKINASE-RELATED"/>
    <property type="match status" value="1"/>
</dbReference>
<name>A0ABR6CBA9_9HYPH</name>
<dbReference type="CDD" id="cd02021">
    <property type="entry name" value="GntK"/>
    <property type="match status" value="1"/>
</dbReference>
<dbReference type="Pfam" id="PF13671">
    <property type="entry name" value="AAA_33"/>
    <property type="match status" value="1"/>
</dbReference>
<evidence type="ECO:0000256" key="6">
    <source>
        <dbReference type="ARBA" id="ARBA00022777"/>
    </source>
</evidence>
<protein>
    <recommendedName>
        <fullName evidence="3 9">Gluconokinase</fullName>
        <ecNumber evidence="3 9">2.7.1.12</ecNumber>
    </recommendedName>
</protein>
<dbReference type="SUPFAM" id="SSF52540">
    <property type="entry name" value="P-loop containing nucleoside triphosphate hydrolases"/>
    <property type="match status" value="1"/>
</dbReference>
<dbReference type="Proteomes" id="UP000587524">
    <property type="component" value="Unassembled WGS sequence"/>
</dbReference>
<sequence>MGVAGCGKSAVGSALASRIGATYLDGDDLHPPANIAKMSRGEPLADDDRWPWLTLVGQKLADPDGIIILGCSALKRRYRDHIRQEASAPVAFVHLAGSRELITSRMAARAGHFMPTSLIDSQFAALEPPAADENAITVDIDKPLEAIVAAIAARLEEIRT</sequence>